<sequence length="404" mass="43793">MCGRFALRPGRGELRALRGNYAHIDDWDGEDDFVPRYNIAPRTQAPVVRRRDPGPSGSGSGSAQDNQGDAPLVMQTMKWGLVPHWSKVEDNTLNTINARAENLAEGGGMWGSIKGKKRCAVPCQGYYEWLTKGKDKLPHFLKRKDGNLLLMAGLYDSATIEGRTIWTFTIVTTDANPEFSWLHDRQPVFLTNKAALDAWLDTSSQTWTPELSKFVLRPYQDQSVPLECYQVPKEVGKIGNESPSFIEPVASRKDGIQAMFAKQKQAQTEPSSSQSKSLAPSSSPPKPSFSPTASQSKVAGAEADSNAPDLHPPSTPPPKVKRPRSASPIDLTADDEATEPEAKKVKVADKNTKAGSSSGSKPKKAPPKSPTKNKSKSSTSSPKKSTAKPSAGGSAKITSFFKKT</sequence>
<evidence type="ECO:0000256" key="5">
    <source>
        <dbReference type="ARBA" id="ARBA00023124"/>
    </source>
</evidence>
<feature type="compositionally biased region" description="Basic and acidic residues" evidence="8">
    <location>
        <begin position="340"/>
        <end position="352"/>
    </location>
</feature>
<dbReference type="GO" id="GO:0008233">
    <property type="term" value="F:peptidase activity"/>
    <property type="evidence" value="ECO:0007669"/>
    <property type="project" value="UniProtKB-KW"/>
</dbReference>
<comment type="similarity">
    <text evidence="1">Belongs to the SOS response-associated peptidase family.</text>
</comment>
<evidence type="ECO:0000313" key="10">
    <source>
        <dbReference type="Proteomes" id="UP000298030"/>
    </source>
</evidence>
<evidence type="ECO:0000256" key="7">
    <source>
        <dbReference type="ARBA" id="ARBA00023239"/>
    </source>
</evidence>
<dbReference type="GO" id="GO:0106300">
    <property type="term" value="P:protein-DNA covalent cross-linking repair"/>
    <property type="evidence" value="ECO:0007669"/>
    <property type="project" value="InterPro"/>
</dbReference>
<dbReference type="InterPro" id="IPR003738">
    <property type="entry name" value="SRAP"/>
</dbReference>
<accession>A0A4Y7TA71</accession>
<keyword evidence="5" id="KW-0190">Covalent protein-DNA linkage</keyword>
<feature type="region of interest" description="Disordered" evidence="8">
    <location>
        <begin position="261"/>
        <end position="404"/>
    </location>
</feature>
<dbReference type="OrthoDB" id="2111841at2759"/>
<keyword evidence="6" id="KW-0238">DNA-binding</keyword>
<dbReference type="GO" id="GO:0006508">
    <property type="term" value="P:proteolysis"/>
    <property type="evidence" value="ECO:0007669"/>
    <property type="project" value="UniProtKB-KW"/>
</dbReference>
<dbReference type="Gene3D" id="3.90.1680.10">
    <property type="entry name" value="SOS response associated peptidase-like"/>
    <property type="match status" value="1"/>
</dbReference>
<dbReference type="Pfam" id="PF02586">
    <property type="entry name" value="SRAP"/>
    <property type="match status" value="1"/>
</dbReference>
<evidence type="ECO:0000256" key="4">
    <source>
        <dbReference type="ARBA" id="ARBA00022801"/>
    </source>
</evidence>
<dbReference type="PANTHER" id="PTHR13604">
    <property type="entry name" value="DC12-RELATED"/>
    <property type="match status" value="1"/>
</dbReference>
<evidence type="ECO:0000256" key="6">
    <source>
        <dbReference type="ARBA" id="ARBA00023125"/>
    </source>
</evidence>
<name>A0A4Y7TA71_COPMI</name>
<keyword evidence="2" id="KW-0645">Protease</keyword>
<dbReference type="GO" id="GO:0003697">
    <property type="term" value="F:single-stranded DNA binding"/>
    <property type="evidence" value="ECO:0007669"/>
    <property type="project" value="InterPro"/>
</dbReference>
<feature type="compositionally biased region" description="Basic residues" evidence="8">
    <location>
        <begin position="361"/>
        <end position="375"/>
    </location>
</feature>
<feature type="compositionally biased region" description="Low complexity" evidence="8">
    <location>
        <begin position="270"/>
        <end position="281"/>
    </location>
</feature>
<gene>
    <name evidence="9" type="ORF">FA13DRAFT_553167</name>
</gene>
<evidence type="ECO:0000256" key="3">
    <source>
        <dbReference type="ARBA" id="ARBA00022763"/>
    </source>
</evidence>
<dbReference type="InterPro" id="IPR036590">
    <property type="entry name" value="SRAP-like"/>
</dbReference>
<feature type="compositionally biased region" description="Low complexity" evidence="8">
    <location>
        <begin position="376"/>
        <end position="392"/>
    </location>
</feature>
<keyword evidence="3" id="KW-0227">DNA damage</keyword>
<dbReference type="EMBL" id="QPFP01000023">
    <property type="protein sequence ID" value="TEB30459.1"/>
    <property type="molecule type" value="Genomic_DNA"/>
</dbReference>
<keyword evidence="7" id="KW-0456">Lyase</keyword>
<feature type="region of interest" description="Disordered" evidence="8">
    <location>
        <begin position="39"/>
        <end position="68"/>
    </location>
</feature>
<proteinExistence type="inferred from homology"/>
<reference evidence="9 10" key="1">
    <citation type="journal article" date="2019" name="Nat. Ecol. Evol.">
        <title>Megaphylogeny resolves global patterns of mushroom evolution.</title>
        <authorList>
            <person name="Varga T."/>
            <person name="Krizsan K."/>
            <person name="Foldi C."/>
            <person name="Dima B."/>
            <person name="Sanchez-Garcia M."/>
            <person name="Sanchez-Ramirez S."/>
            <person name="Szollosi G.J."/>
            <person name="Szarkandi J.G."/>
            <person name="Papp V."/>
            <person name="Albert L."/>
            <person name="Andreopoulos W."/>
            <person name="Angelini C."/>
            <person name="Antonin V."/>
            <person name="Barry K.W."/>
            <person name="Bougher N.L."/>
            <person name="Buchanan P."/>
            <person name="Buyck B."/>
            <person name="Bense V."/>
            <person name="Catcheside P."/>
            <person name="Chovatia M."/>
            <person name="Cooper J."/>
            <person name="Damon W."/>
            <person name="Desjardin D."/>
            <person name="Finy P."/>
            <person name="Geml J."/>
            <person name="Haridas S."/>
            <person name="Hughes K."/>
            <person name="Justo A."/>
            <person name="Karasinski D."/>
            <person name="Kautmanova I."/>
            <person name="Kiss B."/>
            <person name="Kocsube S."/>
            <person name="Kotiranta H."/>
            <person name="LaButti K.M."/>
            <person name="Lechner B.E."/>
            <person name="Liimatainen K."/>
            <person name="Lipzen A."/>
            <person name="Lukacs Z."/>
            <person name="Mihaltcheva S."/>
            <person name="Morgado L.N."/>
            <person name="Niskanen T."/>
            <person name="Noordeloos M.E."/>
            <person name="Ohm R.A."/>
            <person name="Ortiz-Santana B."/>
            <person name="Ovrebo C."/>
            <person name="Racz N."/>
            <person name="Riley R."/>
            <person name="Savchenko A."/>
            <person name="Shiryaev A."/>
            <person name="Soop K."/>
            <person name="Spirin V."/>
            <person name="Szebenyi C."/>
            <person name="Tomsovsky M."/>
            <person name="Tulloss R.E."/>
            <person name="Uehling J."/>
            <person name="Grigoriev I.V."/>
            <person name="Vagvolgyi C."/>
            <person name="Papp T."/>
            <person name="Martin F.M."/>
            <person name="Miettinen O."/>
            <person name="Hibbett D.S."/>
            <person name="Nagy L.G."/>
        </authorList>
    </citation>
    <scope>NUCLEOTIDE SEQUENCE [LARGE SCALE GENOMIC DNA]</scope>
    <source>
        <strain evidence="9 10">FP101781</strain>
    </source>
</reference>
<dbReference type="GO" id="GO:0016829">
    <property type="term" value="F:lyase activity"/>
    <property type="evidence" value="ECO:0007669"/>
    <property type="project" value="UniProtKB-KW"/>
</dbReference>
<dbReference type="Proteomes" id="UP000298030">
    <property type="component" value="Unassembled WGS sequence"/>
</dbReference>
<evidence type="ECO:0000256" key="1">
    <source>
        <dbReference type="ARBA" id="ARBA00008136"/>
    </source>
</evidence>
<dbReference type="AlphaFoldDB" id="A0A4Y7TA71"/>
<evidence type="ECO:0000313" key="9">
    <source>
        <dbReference type="EMBL" id="TEB30459.1"/>
    </source>
</evidence>
<dbReference type="PANTHER" id="PTHR13604:SF0">
    <property type="entry name" value="ABASIC SITE PROCESSING PROTEIN HMCES"/>
    <property type="match status" value="1"/>
</dbReference>
<organism evidence="9 10">
    <name type="scientific">Coprinellus micaceus</name>
    <name type="common">Glistening ink-cap mushroom</name>
    <name type="synonym">Coprinus micaceus</name>
    <dbReference type="NCBI Taxonomy" id="71717"/>
    <lineage>
        <taxon>Eukaryota</taxon>
        <taxon>Fungi</taxon>
        <taxon>Dikarya</taxon>
        <taxon>Basidiomycota</taxon>
        <taxon>Agaricomycotina</taxon>
        <taxon>Agaricomycetes</taxon>
        <taxon>Agaricomycetidae</taxon>
        <taxon>Agaricales</taxon>
        <taxon>Agaricineae</taxon>
        <taxon>Psathyrellaceae</taxon>
        <taxon>Coprinellus</taxon>
    </lineage>
</organism>
<dbReference type="SUPFAM" id="SSF143081">
    <property type="entry name" value="BB1717-like"/>
    <property type="match status" value="1"/>
</dbReference>
<evidence type="ECO:0000256" key="8">
    <source>
        <dbReference type="SAM" id="MobiDB-lite"/>
    </source>
</evidence>
<dbReference type="STRING" id="71717.A0A4Y7TA71"/>
<protein>
    <submittedName>
        <fullName evidence="9">DUF159-domain-containing protein</fullName>
    </submittedName>
</protein>
<evidence type="ECO:0000256" key="2">
    <source>
        <dbReference type="ARBA" id="ARBA00022670"/>
    </source>
</evidence>
<keyword evidence="10" id="KW-1185">Reference proteome</keyword>
<comment type="caution">
    <text evidence="9">The sequence shown here is derived from an EMBL/GenBank/DDBJ whole genome shotgun (WGS) entry which is preliminary data.</text>
</comment>
<keyword evidence="4" id="KW-0378">Hydrolase</keyword>